<accession>A0A6J4PS70</accession>
<organism evidence="2">
    <name type="scientific">uncultured Phycisphaerae bacterium</name>
    <dbReference type="NCBI Taxonomy" id="904963"/>
    <lineage>
        <taxon>Bacteria</taxon>
        <taxon>Pseudomonadati</taxon>
        <taxon>Planctomycetota</taxon>
        <taxon>Phycisphaerae</taxon>
        <taxon>environmental samples</taxon>
    </lineage>
</organism>
<feature type="region of interest" description="Disordered" evidence="1">
    <location>
        <begin position="1"/>
        <end position="35"/>
    </location>
</feature>
<reference evidence="2" key="1">
    <citation type="submission" date="2020-02" db="EMBL/GenBank/DDBJ databases">
        <authorList>
            <person name="Meier V. D."/>
        </authorList>
    </citation>
    <scope>NUCLEOTIDE SEQUENCE</scope>
    <source>
        <strain evidence="2">AVDCRST_MAG64</strain>
    </source>
</reference>
<feature type="non-terminal residue" evidence="2">
    <location>
        <position position="49"/>
    </location>
</feature>
<protein>
    <submittedName>
        <fullName evidence="2">Uncharacterized protein</fullName>
    </submittedName>
</protein>
<name>A0A6J4PS70_9BACT</name>
<evidence type="ECO:0000256" key="1">
    <source>
        <dbReference type="SAM" id="MobiDB-lite"/>
    </source>
</evidence>
<gene>
    <name evidence="2" type="ORF">AVDCRST_MAG64-2856</name>
</gene>
<feature type="compositionally biased region" description="Polar residues" evidence="1">
    <location>
        <begin position="11"/>
        <end position="25"/>
    </location>
</feature>
<sequence length="49" mass="5416">DVLRRDPPRPTSQNYVPRLSGTSTPEDAIAPSQACSPRLDGLLRRIDQV</sequence>
<proteinExistence type="predicted"/>
<feature type="non-terminal residue" evidence="2">
    <location>
        <position position="1"/>
    </location>
</feature>
<dbReference type="EMBL" id="CADCUQ010000650">
    <property type="protein sequence ID" value="CAA9420811.1"/>
    <property type="molecule type" value="Genomic_DNA"/>
</dbReference>
<evidence type="ECO:0000313" key="2">
    <source>
        <dbReference type="EMBL" id="CAA9420811.1"/>
    </source>
</evidence>
<dbReference type="AlphaFoldDB" id="A0A6J4PS70"/>